<dbReference type="Gene3D" id="3.30.450.20">
    <property type="entry name" value="PAS domain"/>
    <property type="match status" value="1"/>
</dbReference>
<dbReference type="InterPro" id="IPR000700">
    <property type="entry name" value="PAS-assoc_C"/>
</dbReference>
<keyword evidence="5" id="KW-0418">Kinase</keyword>
<dbReference type="RefSeq" id="WP_174702643.1">
    <property type="nucleotide sequence ID" value="NZ_JABURA010000001.1"/>
</dbReference>
<dbReference type="Gene3D" id="3.30.565.10">
    <property type="entry name" value="Histidine kinase-like ATPase, C-terminal domain"/>
    <property type="match status" value="1"/>
</dbReference>
<comment type="caution">
    <text evidence="9">The sequence shown here is derived from an EMBL/GenBank/DDBJ whole genome shotgun (WGS) entry which is preliminary data.</text>
</comment>
<evidence type="ECO:0000256" key="3">
    <source>
        <dbReference type="ARBA" id="ARBA00022553"/>
    </source>
</evidence>
<dbReference type="Gene3D" id="2.10.70.100">
    <property type="match status" value="1"/>
</dbReference>
<dbReference type="AlphaFoldDB" id="A0A8J8KCS9"/>
<gene>
    <name evidence="9" type="ORF">HT576_17165</name>
</gene>
<keyword evidence="6" id="KW-0175">Coiled coil</keyword>
<feature type="domain" description="Histidine kinase" evidence="7">
    <location>
        <begin position="332"/>
        <end position="545"/>
    </location>
</feature>
<dbReference type="Pfam" id="PF00512">
    <property type="entry name" value="HisKA"/>
    <property type="match status" value="1"/>
</dbReference>
<dbReference type="SUPFAM" id="SSF55781">
    <property type="entry name" value="GAF domain-like"/>
    <property type="match status" value="1"/>
</dbReference>
<dbReference type="InterPro" id="IPR029016">
    <property type="entry name" value="GAF-like_dom_sf"/>
</dbReference>
<dbReference type="InterPro" id="IPR003018">
    <property type="entry name" value="GAF"/>
</dbReference>
<reference evidence="9" key="1">
    <citation type="submission" date="2020-06" db="EMBL/GenBank/DDBJ databases">
        <title>Haloterrigena sp. nov., an extremely halophilic archaeon isolated from a saline sediment.</title>
        <authorList>
            <person name="Liu B.-B."/>
        </authorList>
    </citation>
    <scope>NUCLEOTIDE SEQUENCE</scope>
    <source>
        <strain evidence="9">SYSU A121-1</strain>
    </source>
</reference>
<feature type="coiled-coil region" evidence="6">
    <location>
        <begin position="305"/>
        <end position="332"/>
    </location>
</feature>
<dbReference type="FunFam" id="3.30.565.10:FF:000006">
    <property type="entry name" value="Sensor histidine kinase WalK"/>
    <property type="match status" value="1"/>
</dbReference>
<dbReference type="Pfam" id="PF08447">
    <property type="entry name" value="PAS_3"/>
    <property type="match status" value="1"/>
</dbReference>
<dbReference type="Gene3D" id="3.30.450.40">
    <property type="match status" value="1"/>
</dbReference>
<dbReference type="Gene3D" id="1.10.287.130">
    <property type="match status" value="1"/>
</dbReference>
<dbReference type="SUPFAM" id="SSF47384">
    <property type="entry name" value="Homodimeric domain of signal transducing histidine kinase"/>
    <property type="match status" value="1"/>
</dbReference>
<dbReference type="CDD" id="cd00082">
    <property type="entry name" value="HisKA"/>
    <property type="match status" value="1"/>
</dbReference>
<dbReference type="InterPro" id="IPR004358">
    <property type="entry name" value="Sig_transdc_His_kin-like_C"/>
</dbReference>
<protein>
    <recommendedName>
        <fullName evidence="2">histidine kinase</fullName>
        <ecNumber evidence="2">2.7.13.3</ecNumber>
    </recommendedName>
</protein>
<dbReference type="PANTHER" id="PTHR43304:SF1">
    <property type="entry name" value="PAC DOMAIN-CONTAINING PROTEIN"/>
    <property type="match status" value="1"/>
</dbReference>
<evidence type="ECO:0000259" key="8">
    <source>
        <dbReference type="PROSITE" id="PS50113"/>
    </source>
</evidence>
<dbReference type="PRINTS" id="PR00344">
    <property type="entry name" value="BCTRLSENSOR"/>
</dbReference>
<evidence type="ECO:0000313" key="10">
    <source>
        <dbReference type="Proteomes" id="UP000728647"/>
    </source>
</evidence>
<dbReference type="InterPro" id="IPR005467">
    <property type="entry name" value="His_kinase_dom"/>
</dbReference>
<dbReference type="EC" id="2.7.13.3" evidence="2"/>
<evidence type="ECO:0000256" key="5">
    <source>
        <dbReference type="ARBA" id="ARBA00022777"/>
    </source>
</evidence>
<name>A0A8J8KCS9_9EURY</name>
<dbReference type="SMART" id="SM00065">
    <property type="entry name" value="GAF"/>
    <property type="match status" value="1"/>
</dbReference>
<sequence>MGDDGSPSGSQETLTDELERRNRFLQQVSEIISDTDQPFLEQIDSLLETGRDAVGAEFAAFSFVDDDACVFEAIDVPNGADIQRGDSVPLPEVPKSKRVVETEQTLVLGDVEAQAPELADPRGIACYLGAPIFDADEVYGTFCLCGTEARSDGFSDWEVTFIELLSNWVSTQLQQREQYQSLRDTRLHMEAAVDAGAVGTWEWDIPADQFVTGRSFARTFGVDPDKASEGVPLQELLDSIHEDDRDRVTREIEDAVESCGEYEAEYRVWNADDELQWVIARGYVECDDDGNPLTFPGALTDITEQKQAERRLETVNERLRASNERLEQFAHAASHDLQEPLRMVSSYLQLIENQYGETLDEEGREFLEFAVDGADRMRNMIDALLAYSRVETQGDPFEPVDLNDVLMDVQTDLQRKIEETDAEIAVTDLPRVEGDASQLRQLFQNLLDNALEYSGDEPPRVSVSAERDRTKGIIAVRDEGIGIEPGNHDRIFEVFERLHSREDHSGTGIGLSLCERIAERHDGEMWVESEPGNGTTVFVSLPIYDA</sequence>
<dbReference type="PROSITE" id="PS50113">
    <property type="entry name" value="PAC"/>
    <property type="match status" value="1"/>
</dbReference>
<dbReference type="InterPro" id="IPR052162">
    <property type="entry name" value="Sensor_kinase/Photoreceptor"/>
</dbReference>
<keyword evidence="4" id="KW-0808">Transferase</keyword>
<dbReference type="InterPro" id="IPR003594">
    <property type="entry name" value="HATPase_dom"/>
</dbReference>
<proteinExistence type="predicted"/>
<dbReference type="OrthoDB" id="342253at2157"/>
<dbReference type="InterPro" id="IPR036097">
    <property type="entry name" value="HisK_dim/P_sf"/>
</dbReference>
<dbReference type="GO" id="GO:0000155">
    <property type="term" value="F:phosphorelay sensor kinase activity"/>
    <property type="evidence" value="ECO:0007669"/>
    <property type="project" value="InterPro"/>
</dbReference>
<dbReference type="PROSITE" id="PS50109">
    <property type="entry name" value="HIS_KIN"/>
    <property type="match status" value="1"/>
</dbReference>
<dbReference type="InterPro" id="IPR035965">
    <property type="entry name" value="PAS-like_dom_sf"/>
</dbReference>
<dbReference type="SMART" id="SM00388">
    <property type="entry name" value="HisKA"/>
    <property type="match status" value="1"/>
</dbReference>
<dbReference type="PANTHER" id="PTHR43304">
    <property type="entry name" value="PHYTOCHROME-LIKE PROTEIN CPH1"/>
    <property type="match status" value="1"/>
</dbReference>
<dbReference type="SUPFAM" id="SSF55874">
    <property type="entry name" value="ATPase domain of HSP90 chaperone/DNA topoisomerase II/histidine kinase"/>
    <property type="match status" value="1"/>
</dbReference>
<evidence type="ECO:0000313" key="9">
    <source>
        <dbReference type="EMBL" id="NUB92740.1"/>
    </source>
</evidence>
<dbReference type="EMBL" id="JABURA010000001">
    <property type="protein sequence ID" value="NUB92740.1"/>
    <property type="molecule type" value="Genomic_DNA"/>
</dbReference>
<dbReference type="SMART" id="SM00387">
    <property type="entry name" value="HATPase_c"/>
    <property type="match status" value="1"/>
</dbReference>
<dbReference type="InterPro" id="IPR003661">
    <property type="entry name" value="HisK_dim/P_dom"/>
</dbReference>
<evidence type="ECO:0000256" key="2">
    <source>
        <dbReference type="ARBA" id="ARBA00012438"/>
    </source>
</evidence>
<dbReference type="SUPFAM" id="SSF55785">
    <property type="entry name" value="PYP-like sensor domain (PAS domain)"/>
    <property type="match status" value="1"/>
</dbReference>
<dbReference type="CDD" id="cd00130">
    <property type="entry name" value="PAS"/>
    <property type="match status" value="1"/>
</dbReference>
<dbReference type="Pfam" id="PF02518">
    <property type="entry name" value="HATPase_c"/>
    <property type="match status" value="1"/>
</dbReference>
<organism evidence="9 10">
    <name type="scientific">Haloterrigena gelatinilytica</name>
    <dbReference type="NCBI Taxonomy" id="2741724"/>
    <lineage>
        <taxon>Archaea</taxon>
        <taxon>Methanobacteriati</taxon>
        <taxon>Methanobacteriota</taxon>
        <taxon>Stenosarchaea group</taxon>
        <taxon>Halobacteria</taxon>
        <taxon>Halobacteriales</taxon>
        <taxon>Natrialbaceae</taxon>
        <taxon>Haloterrigena</taxon>
    </lineage>
</organism>
<dbReference type="InterPro" id="IPR000014">
    <property type="entry name" value="PAS"/>
</dbReference>
<dbReference type="Proteomes" id="UP000728647">
    <property type="component" value="Unassembled WGS sequence"/>
</dbReference>
<accession>A0A8J8KCS9</accession>
<evidence type="ECO:0000259" key="7">
    <source>
        <dbReference type="PROSITE" id="PS50109"/>
    </source>
</evidence>
<evidence type="ECO:0000256" key="6">
    <source>
        <dbReference type="SAM" id="Coils"/>
    </source>
</evidence>
<keyword evidence="3" id="KW-0597">Phosphoprotein</keyword>
<evidence type="ECO:0000256" key="4">
    <source>
        <dbReference type="ARBA" id="ARBA00022679"/>
    </source>
</evidence>
<feature type="domain" description="PAC" evidence="8">
    <location>
        <begin position="262"/>
        <end position="314"/>
    </location>
</feature>
<dbReference type="InterPro" id="IPR036890">
    <property type="entry name" value="HATPase_C_sf"/>
</dbReference>
<evidence type="ECO:0000256" key="1">
    <source>
        <dbReference type="ARBA" id="ARBA00000085"/>
    </source>
</evidence>
<comment type="catalytic activity">
    <reaction evidence="1">
        <text>ATP + protein L-histidine = ADP + protein N-phospho-L-histidine.</text>
        <dbReference type="EC" id="2.7.13.3"/>
    </reaction>
</comment>
<dbReference type="Pfam" id="PF01590">
    <property type="entry name" value="GAF"/>
    <property type="match status" value="1"/>
</dbReference>
<dbReference type="InterPro" id="IPR013655">
    <property type="entry name" value="PAS_fold_3"/>
</dbReference>